<dbReference type="SUPFAM" id="SSF88723">
    <property type="entry name" value="PIN domain-like"/>
    <property type="match status" value="1"/>
</dbReference>
<comment type="caution">
    <text evidence="3">The sequence shown here is derived from an EMBL/GenBank/DDBJ whole genome shotgun (WGS) entry which is preliminary data.</text>
</comment>
<dbReference type="InterPro" id="IPR051619">
    <property type="entry name" value="TypeII_TA_RNase_PINc/VapC"/>
</dbReference>
<evidence type="ECO:0000256" key="1">
    <source>
        <dbReference type="ARBA" id="ARBA00022842"/>
    </source>
</evidence>
<gene>
    <name evidence="3" type="ORF">A2310_04825</name>
</gene>
<dbReference type="Pfam" id="PF01850">
    <property type="entry name" value="PIN"/>
    <property type="match status" value="1"/>
</dbReference>
<dbReference type="PANTHER" id="PTHR35901:SF1">
    <property type="entry name" value="EXONUCLEASE VAPC9"/>
    <property type="match status" value="1"/>
</dbReference>
<feature type="domain" description="PIN" evidence="2">
    <location>
        <begin position="8"/>
        <end position="129"/>
    </location>
</feature>
<proteinExistence type="predicted"/>
<evidence type="ECO:0000259" key="2">
    <source>
        <dbReference type="Pfam" id="PF01850"/>
    </source>
</evidence>
<dbReference type="CDD" id="cd09873">
    <property type="entry name" value="PIN_Pae0151-like"/>
    <property type="match status" value="1"/>
</dbReference>
<reference evidence="3 4" key="1">
    <citation type="journal article" date="2016" name="Nat. Commun.">
        <title>Thousands of microbial genomes shed light on interconnected biogeochemical processes in an aquifer system.</title>
        <authorList>
            <person name="Anantharaman K."/>
            <person name="Brown C.T."/>
            <person name="Hug L.A."/>
            <person name="Sharon I."/>
            <person name="Castelle C.J."/>
            <person name="Probst A.J."/>
            <person name="Thomas B.C."/>
            <person name="Singh A."/>
            <person name="Wilkins M.J."/>
            <person name="Karaoz U."/>
            <person name="Brodie E.L."/>
            <person name="Williams K.H."/>
            <person name="Hubbard S.S."/>
            <person name="Banfield J.F."/>
        </authorList>
    </citation>
    <scope>NUCLEOTIDE SEQUENCE [LARGE SCALE GENOMIC DNA]</scope>
</reference>
<keyword evidence="1" id="KW-0460">Magnesium</keyword>
<dbReference type="STRING" id="1802579.A2310_04825"/>
<dbReference type="EMBL" id="MEUB01000031">
    <property type="protein sequence ID" value="OGC22144.1"/>
    <property type="molecule type" value="Genomic_DNA"/>
</dbReference>
<sequence>MEGKPLSVLDASVVLKWFVQENGSDKSREIQNKYLAGSIKIIVPDLLLYEISNVLRYNKSFSKKEIDEILTSLSEMGIEVFPINYNLIKDAVNLAYKFDITVYDACYVALALTLSTNLITADAKLLKKADIPEIELL</sequence>
<accession>A0A1F4SNW6</accession>
<dbReference type="InterPro" id="IPR002716">
    <property type="entry name" value="PIN_dom"/>
</dbReference>
<dbReference type="AlphaFoldDB" id="A0A1F4SNW6"/>
<dbReference type="PANTHER" id="PTHR35901">
    <property type="entry name" value="RIBONUCLEASE VAPC3"/>
    <property type="match status" value="1"/>
</dbReference>
<dbReference type="Gene3D" id="3.40.50.1010">
    <property type="entry name" value="5'-nuclease"/>
    <property type="match status" value="1"/>
</dbReference>
<evidence type="ECO:0000313" key="4">
    <source>
        <dbReference type="Proteomes" id="UP000178417"/>
    </source>
</evidence>
<organism evidence="3 4">
    <name type="scientific">candidate division WOR-1 bacterium RIFOXYB2_FULL_37_13</name>
    <dbReference type="NCBI Taxonomy" id="1802579"/>
    <lineage>
        <taxon>Bacteria</taxon>
        <taxon>Bacillati</taxon>
        <taxon>Saganbacteria</taxon>
    </lineage>
</organism>
<evidence type="ECO:0000313" key="3">
    <source>
        <dbReference type="EMBL" id="OGC22144.1"/>
    </source>
</evidence>
<dbReference type="Proteomes" id="UP000178417">
    <property type="component" value="Unassembled WGS sequence"/>
</dbReference>
<dbReference type="InterPro" id="IPR044153">
    <property type="entry name" value="PIN_Pae0151-like"/>
</dbReference>
<protein>
    <recommendedName>
        <fullName evidence="2">PIN domain-containing protein</fullName>
    </recommendedName>
</protein>
<dbReference type="InterPro" id="IPR029060">
    <property type="entry name" value="PIN-like_dom_sf"/>
</dbReference>
<name>A0A1F4SNW6_UNCSA</name>